<protein>
    <recommendedName>
        <fullName evidence="4">C2H2-type domain-containing protein</fullName>
    </recommendedName>
</protein>
<evidence type="ECO:0000256" key="1">
    <source>
        <dbReference type="SAM" id="MobiDB-lite"/>
    </source>
</evidence>
<comment type="caution">
    <text evidence="2">The sequence shown here is derived from an EMBL/GenBank/DDBJ whole genome shotgun (WGS) entry which is preliminary data.</text>
</comment>
<dbReference type="Pfam" id="PF12013">
    <property type="entry name" value="OrsD"/>
    <property type="match status" value="1"/>
</dbReference>
<dbReference type="eggNOG" id="ENOG502T2V4">
    <property type="taxonomic scope" value="Eukaryota"/>
</dbReference>
<dbReference type="RefSeq" id="XP_007727303.1">
    <property type="nucleotide sequence ID" value="XM_007729113.1"/>
</dbReference>
<dbReference type="GeneID" id="19163102"/>
<dbReference type="EMBL" id="AMWN01000008">
    <property type="protein sequence ID" value="EXJ80109.1"/>
    <property type="molecule type" value="Genomic_DNA"/>
</dbReference>
<gene>
    <name evidence="2" type="ORF">A1O1_08251</name>
</gene>
<reference evidence="2 3" key="1">
    <citation type="submission" date="2013-03" db="EMBL/GenBank/DDBJ databases">
        <title>The Genome Sequence of Capronia coronata CBS 617.96.</title>
        <authorList>
            <consortium name="The Broad Institute Genomics Platform"/>
            <person name="Cuomo C."/>
            <person name="de Hoog S."/>
            <person name="Gorbushina A."/>
            <person name="Walker B."/>
            <person name="Young S.K."/>
            <person name="Zeng Q."/>
            <person name="Gargeya S."/>
            <person name="Fitzgerald M."/>
            <person name="Haas B."/>
            <person name="Abouelleil A."/>
            <person name="Allen A.W."/>
            <person name="Alvarado L."/>
            <person name="Arachchi H.M."/>
            <person name="Berlin A.M."/>
            <person name="Chapman S.B."/>
            <person name="Gainer-Dewar J."/>
            <person name="Goldberg J."/>
            <person name="Griggs A."/>
            <person name="Gujja S."/>
            <person name="Hansen M."/>
            <person name="Howarth C."/>
            <person name="Imamovic A."/>
            <person name="Ireland A."/>
            <person name="Larimer J."/>
            <person name="McCowan C."/>
            <person name="Murphy C."/>
            <person name="Pearson M."/>
            <person name="Poon T.W."/>
            <person name="Priest M."/>
            <person name="Roberts A."/>
            <person name="Saif S."/>
            <person name="Shea T."/>
            <person name="Sisk P."/>
            <person name="Sykes S."/>
            <person name="Wortman J."/>
            <person name="Nusbaum C."/>
            <person name="Birren B."/>
        </authorList>
    </citation>
    <scope>NUCLEOTIDE SEQUENCE [LARGE SCALE GENOMIC DNA]</scope>
    <source>
        <strain evidence="2 3">CBS 617.96</strain>
    </source>
</reference>
<feature type="region of interest" description="Disordered" evidence="1">
    <location>
        <begin position="248"/>
        <end position="275"/>
    </location>
</feature>
<evidence type="ECO:0008006" key="4">
    <source>
        <dbReference type="Google" id="ProtNLM"/>
    </source>
</evidence>
<proteinExistence type="predicted"/>
<sequence length="526" mass="60633">MPHFESHFEHWPEYRVIFCKTCRFCPVPSQITRHLRDHHGHVSAAIQRQIVEAVQQIPDLAQQPGQVRYPDPDTPPIPELGVIENAFRCTAPRNNATEGGCGYMCLNIKSMQRHCKEQHGWINVQKRGRMGRGGRDTRPPQTPNRIWVDGCFGQQFFRVDKWKKIFPVAAPESARVTVDEIVQRAERQLAAQQKAIEEFRPHEVMGHQENRYEVNGWLERAGWASHLARYTWDELEHFVAIPRRKEEVTEEVTEESENEDDTQVDRSSSSSTTSSAFPRVEVELWRACQSTIRVIQAAQKSSHPDVVGLAALQYVNRRETGQKNSEKPFYGRQMGKTIRKYSRHWVRILCYVWRTHDDVEPPPPYKLTDRQRRCFQALEESVQSPVPTTDRRTPADQACLAWWMSLLDHALGDHQYDSALVSDMAVLGWDGGRGTWQPATTYTPTISAVVTVARMLIIHQARQERQAQVQRLRDVGRTEDEADHQAPTHFALVQKMVRRFMTMTTFDGAPSPMSFLLSLRTYGFVI</sequence>
<dbReference type="InterPro" id="IPR022698">
    <property type="entry name" value="OrsD"/>
</dbReference>
<evidence type="ECO:0000313" key="3">
    <source>
        <dbReference type="Proteomes" id="UP000019484"/>
    </source>
</evidence>
<keyword evidence="3" id="KW-1185">Reference proteome</keyword>
<organism evidence="2 3">
    <name type="scientific">Capronia coronata CBS 617.96</name>
    <dbReference type="NCBI Taxonomy" id="1182541"/>
    <lineage>
        <taxon>Eukaryota</taxon>
        <taxon>Fungi</taxon>
        <taxon>Dikarya</taxon>
        <taxon>Ascomycota</taxon>
        <taxon>Pezizomycotina</taxon>
        <taxon>Eurotiomycetes</taxon>
        <taxon>Chaetothyriomycetidae</taxon>
        <taxon>Chaetothyriales</taxon>
        <taxon>Herpotrichiellaceae</taxon>
        <taxon>Capronia</taxon>
    </lineage>
</organism>
<accession>W9YCP8</accession>
<dbReference type="AlphaFoldDB" id="W9YCP8"/>
<dbReference type="HOGENOM" id="CLU_001104_1_1_1"/>
<feature type="compositionally biased region" description="Acidic residues" evidence="1">
    <location>
        <begin position="248"/>
        <end position="262"/>
    </location>
</feature>
<name>W9YCP8_9EURO</name>
<dbReference type="Proteomes" id="UP000019484">
    <property type="component" value="Unassembled WGS sequence"/>
</dbReference>
<dbReference type="OrthoDB" id="4508503at2759"/>
<evidence type="ECO:0000313" key="2">
    <source>
        <dbReference type="EMBL" id="EXJ80109.1"/>
    </source>
</evidence>